<dbReference type="SUPFAM" id="SSF90123">
    <property type="entry name" value="ABC transporter transmembrane region"/>
    <property type="match status" value="1"/>
</dbReference>
<keyword evidence="3" id="KW-0547">Nucleotide-binding</keyword>
<dbReference type="Pfam" id="PF00664">
    <property type="entry name" value="ABC_membrane"/>
    <property type="match status" value="1"/>
</dbReference>
<evidence type="ECO:0000256" key="6">
    <source>
        <dbReference type="ARBA" id="ARBA00023136"/>
    </source>
</evidence>
<dbReference type="PROSITE" id="PS50893">
    <property type="entry name" value="ABC_TRANSPORTER_2"/>
    <property type="match status" value="1"/>
</dbReference>
<comment type="caution">
    <text evidence="10">The sequence shown here is derived from an EMBL/GenBank/DDBJ whole genome shotgun (WGS) entry which is preliminary data.</text>
</comment>
<evidence type="ECO:0000256" key="1">
    <source>
        <dbReference type="ARBA" id="ARBA00004651"/>
    </source>
</evidence>
<feature type="domain" description="ABC transporter" evidence="8">
    <location>
        <begin position="300"/>
        <end position="540"/>
    </location>
</feature>
<dbReference type="SMART" id="SM00382">
    <property type="entry name" value="AAA"/>
    <property type="match status" value="1"/>
</dbReference>
<keyword evidence="11" id="KW-1185">Reference proteome</keyword>
<sequence length="541" mass="55723">MTASRLVIRTIRYGGVWASLLAVTSLVQAGAAVLLPAVLGRAVDGILGGSRALTWPALYAGLVALSMAGDSLSELSIGASTANATARLRHRFTRHVLGLGTSAGLPAGDLTTRAVTATADTAYAPSASILALTAVVPPFGGVIALILLDPWLALTFTLGLPAIAALLRSFVRDTSSVVTRYLEAQGLIATRLVETLAGNRTVAAAGTAERETGRILQPLPELAGHGYATWRIQATTSGRGTLAVPLLQVAVLAVAGYELARGRLTTGGLLAATQYAGLGSDIGPLIAQLGRLARARAGASRLTPVLERPVPVYGSAALPDGPGRLEFRHVSAASVLDGLDLVVPGGAALAVVGRSGGGKSLLAALAGRLADPDDGRILLDGMPLTSLDHDALRHAVGYAFARPALFGATIADAIGGDAEAAARAACADPFIRRLPLGYRTPPSEAPMSGGELQRLGLARAFAHPGRVLVLDDATSSLDTVTEVQVGDVLTRDGRTRLIIAHRVGTAARADLVAWLDGGRVRACAPHHELWPDPEYREVFGE</sequence>
<dbReference type="PANTHER" id="PTHR43394:SF1">
    <property type="entry name" value="ATP-BINDING CASSETTE SUB-FAMILY B MEMBER 10, MITOCHONDRIAL"/>
    <property type="match status" value="1"/>
</dbReference>
<evidence type="ECO:0000259" key="8">
    <source>
        <dbReference type="PROSITE" id="PS50893"/>
    </source>
</evidence>
<evidence type="ECO:0000259" key="9">
    <source>
        <dbReference type="PROSITE" id="PS50929"/>
    </source>
</evidence>
<dbReference type="OrthoDB" id="9806127at2"/>
<organism evidence="10 11">
    <name type="scientific">Actinoallomurus bryophytorum</name>
    <dbReference type="NCBI Taxonomy" id="1490222"/>
    <lineage>
        <taxon>Bacteria</taxon>
        <taxon>Bacillati</taxon>
        <taxon>Actinomycetota</taxon>
        <taxon>Actinomycetes</taxon>
        <taxon>Streptosporangiales</taxon>
        <taxon>Thermomonosporaceae</taxon>
        <taxon>Actinoallomurus</taxon>
    </lineage>
</organism>
<dbReference type="InterPro" id="IPR003439">
    <property type="entry name" value="ABC_transporter-like_ATP-bd"/>
</dbReference>
<name>A0A543CE87_9ACTN</name>
<feature type="transmembrane region" description="Helical" evidence="7">
    <location>
        <begin position="129"/>
        <end position="147"/>
    </location>
</feature>
<feature type="domain" description="ABC transmembrane type-1" evidence="9">
    <location>
        <begin position="20"/>
        <end position="281"/>
    </location>
</feature>
<feature type="transmembrane region" description="Helical" evidence="7">
    <location>
        <begin position="153"/>
        <end position="171"/>
    </location>
</feature>
<dbReference type="InterPro" id="IPR011527">
    <property type="entry name" value="ABC1_TM_dom"/>
</dbReference>
<evidence type="ECO:0000313" key="11">
    <source>
        <dbReference type="Proteomes" id="UP000316096"/>
    </source>
</evidence>
<dbReference type="GO" id="GO:0005886">
    <property type="term" value="C:plasma membrane"/>
    <property type="evidence" value="ECO:0007669"/>
    <property type="project" value="UniProtKB-SubCell"/>
</dbReference>
<dbReference type="EMBL" id="VFOZ01000001">
    <property type="protein sequence ID" value="TQL95415.1"/>
    <property type="molecule type" value="Genomic_DNA"/>
</dbReference>
<dbReference type="SUPFAM" id="SSF52540">
    <property type="entry name" value="P-loop containing nucleoside triphosphate hydrolases"/>
    <property type="match status" value="1"/>
</dbReference>
<dbReference type="InterPro" id="IPR017871">
    <property type="entry name" value="ABC_transporter-like_CS"/>
</dbReference>
<reference evidence="10 11" key="1">
    <citation type="submission" date="2019-06" db="EMBL/GenBank/DDBJ databases">
        <title>Sequencing the genomes of 1000 actinobacteria strains.</title>
        <authorList>
            <person name="Klenk H.-P."/>
        </authorList>
    </citation>
    <scope>NUCLEOTIDE SEQUENCE [LARGE SCALE GENOMIC DNA]</scope>
    <source>
        <strain evidence="10 11">DSM 102200</strain>
    </source>
</reference>
<dbReference type="PROSITE" id="PS00211">
    <property type="entry name" value="ABC_TRANSPORTER_1"/>
    <property type="match status" value="1"/>
</dbReference>
<protein>
    <submittedName>
        <fullName evidence="10">ATP-binding cassette subfamily B protein</fullName>
    </submittedName>
</protein>
<dbReference type="InterPro" id="IPR039421">
    <property type="entry name" value="Type_1_exporter"/>
</dbReference>
<keyword evidence="2 7" id="KW-0812">Transmembrane</keyword>
<dbReference type="CDD" id="cd03228">
    <property type="entry name" value="ABCC_MRP_Like"/>
    <property type="match status" value="1"/>
</dbReference>
<evidence type="ECO:0000313" key="10">
    <source>
        <dbReference type="EMBL" id="TQL95415.1"/>
    </source>
</evidence>
<keyword evidence="5 7" id="KW-1133">Transmembrane helix</keyword>
<keyword evidence="4 10" id="KW-0067">ATP-binding</keyword>
<dbReference type="PROSITE" id="PS50929">
    <property type="entry name" value="ABC_TM1F"/>
    <property type="match status" value="1"/>
</dbReference>
<evidence type="ECO:0000256" key="7">
    <source>
        <dbReference type="SAM" id="Phobius"/>
    </source>
</evidence>
<evidence type="ECO:0000256" key="4">
    <source>
        <dbReference type="ARBA" id="ARBA00022840"/>
    </source>
</evidence>
<comment type="subcellular location">
    <subcellularLocation>
        <location evidence="1">Cell membrane</location>
        <topology evidence="1">Multi-pass membrane protein</topology>
    </subcellularLocation>
</comment>
<gene>
    <name evidence="10" type="ORF">FB559_0918</name>
</gene>
<dbReference type="PANTHER" id="PTHR43394">
    <property type="entry name" value="ATP-DEPENDENT PERMEASE MDL1, MITOCHONDRIAL"/>
    <property type="match status" value="1"/>
</dbReference>
<evidence type="ECO:0000256" key="2">
    <source>
        <dbReference type="ARBA" id="ARBA00022692"/>
    </source>
</evidence>
<proteinExistence type="predicted"/>
<evidence type="ECO:0000256" key="3">
    <source>
        <dbReference type="ARBA" id="ARBA00022741"/>
    </source>
</evidence>
<dbReference type="CDD" id="cd07346">
    <property type="entry name" value="ABC_6TM_exporters"/>
    <property type="match status" value="1"/>
</dbReference>
<dbReference type="Proteomes" id="UP000316096">
    <property type="component" value="Unassembled WGS sequence"/>
</dbReference>
<evidence type="ECO:0000256" key="5">
    <source>
        <dbReference type="ARBA" id="ARBA00022989"/>
    </source>
</evidence>
<dbReference type="GO" id="GO:0016887">
    <property type="term" value="F:ATP hydrolysis activity"/>
    <property type="evidence" value="ECO:0007669"/>
    <property type="project" value="InterPro"/>
</dbReference>
<dbReference type="InterPro" id="IPR027417">
    <property type="entry name" value="P-loop_NTPase"/>
</dbReference>
<dbReference type="Pfam" id="PF00005">
    <property type="entry name" value="ABC_tran"/>
    <property type="match status" value="1"/>
</dbReference>
<keyword evidence="6 7" id="KW-0472">Membrane</keyword>
<feature type="transmembrane region" description="Helical" evidence="7">
    <location>
        <begin position="53"/>
        <end position="72"/>
    </location>
</feature>
<dbReference type="AlphaFoldDB" id="A0A543CE87"/>
<dbReference type="InterPro" id="IPR036640">
    <property type="entry name" value="ABC1_TM_sf"/>
</dbReference>
<dbReference type="GO" id="GO:0005524">
    <property type="term" value="F:ATP binding"/>
    <property type="evidence" value="ECO:0007669"/>
    <property type="project" value="UniProtKB-KW"/>
</dbReference>
<dbReference type="GO" id="GO:0015421">
    <property type="term" value="F:ABC-type oligopeptide transporter activity"/>
    <property type="evidence" value="ECO:0007669"/>
    <property type="project" value="TreeGrafter"/>
</dbReference>
<accession>A0A543CE87</accession>
<dbReference type="Gene3D" id="1.20.1560.10">
    <property type="entry name" value="ABC transporter type 1, transmembrane domain"/>
    <property type="match status" value="1"/>
</dbReference>
<dbReference type="RefSeq" id="WP_141953572.1">
    <property type="nucleotide sequence ID" value="NZ_VFOZ01000001.1"/>
</dbReference>
<dbReference type="Gene3D" id="3.40.50.300">
    <property type="entry name" value="P-loop containing nucleotide triphosphate hydrolases"/>
    <property type="match status" value="1"/>
</dbReference>
<dbReference type="InterPro" id="IPR003593">
    <property type="entry name" value="AAA+_ATPase"/>
</dbReference>